<dbReference type="InterPro" id="IPR030476">
    <property type="entry name" value="Pentaxin_CS"/>
</dbReference>
<dbReference type="SUPFAM" id="SSF57196">
    <property type="entry name" value="EGF/Laminin"/>
    <property type="match status" value="2"/>
</dbReference>
<feature type="disulfide bond" evidence="9">
    <location>
        <begin position="183"/>
        <end position="192"/>
    </location>
</feature>
<dbReference type="CDD" id="cd00054">
    <property type="entry name" value="EGF_CA"/>
    <property type="match status" value="2"/>
</dbReference>
<evidence type="ECO:0000256" key="8">
    <source>
        <dbReference type="ARBA" id="ARBA00023180"/>
    </source>
</evidence>
<comment type="caution">
    <text evidence="13">The sequence shown here is derived from an EMBL/GenBank/DDBJ whole genome shotgun (WGS) entry which is preliminary data.</text>
</comment>
<protein>
    <recommendedName>
        <fullName evidence="15">Sushi, von Willebrand factor type A, EGF and pentraxin domain-containing protein 1-like</fullName>
    </recommendedName>
</protein>
<feature type="disulfide bond" evidence="9">
    <location>
        <begin position="127"/>
        <end position="144"/>
    </location>
</feature>
<dbReference type="PANTHER" id="PTHR19277">
    <property type="entry name" value="PENTRAXIN"/>
    <property type="match status" value="1"/>
</dbReference>
<keyword evidence="7 9" id="KW-1015">Disulfide bond</keyword>
<evidence type="ECO:0000259" key="11">
    <source>
        <dbReference type="PROSITE" id="PS50026"/>
    </source>
</evidence>
<dbReference type="PROSITE" id="PS00289">
    <property type="entry name" value="PTX_1"/>
    <property type="match status" value="1"/>
</dbReference>
<dbReference type="PRINTS" id="PR00895">
    <property type="entry name" value="PENTAXIN"/>
</dbReference>
<evidence type="ECO:0000256" key="2">
    <source>
        <dbReference type="ARBA" id="ARBA00022536"/>
    </source>
</evidence>
<dbReference type="GO" id="GO:0005509">
    <property type="term" value="F:calcium ion binding"/>
    <property type="evidence" value="ECO:0007669"/>
    <property type="project" value="InterPro"/>
</dbReference>
<dbReference type="PROSITE" id="PS50026">
    <property type="entry name" value="EGF_3"/>
    <property type="match status" value="2"/>
</dbReference>
<dbReference type="AlphaFoldDB" id="A0AAU9WE16"/>
<feature type="domain" description="Pentraxin (PTX)" evidence="12">
    <location>
        <begin position="202"/>
        <end position="409"/>
    </location>
</feature>
<comment type="caution">
    <text evidence="9">Lacks conserved residue(s) required for the propagation of feature annotation.</text>
</comment>
<dbReference type="Gene3D" id="2.10.25.10">
    <property type="entry name" value="Laminin"/>
    <property type="match status" value="2"/>
</dbReference>
<keyword evidence="6" id="KW-0106">Calcium</keyword>
<dbReference type="InterPro" id="IPR001759">
    <property type="entry name" value="PTX_dom"/>
</dbReference>
<feature type="domain" description="EGF-like" evidence="11">
    <location>
        <begin position="117"/>
        <end position="156"/>
    </location>
</feature>
<evidence type="ECO:0000313" key="14">
    <source>
        <dbReference type="Proteomes" id="UP001159428"/>
    </source>
</evidence>
<gene>
    <name evidence="13" type="ORF">PMEA_00002598</name>
</gene>
<dbReference type="InterPro" id="IPR013320">
    <property type="entry name" value="ConA-like_dom_sf"/>
</dbReference>
<evidence type="ECO:0000256" key="4">
    <source>
        <dbReference type="ARBA" id="ARBA00022729"/>
    </source>
</evidence>
<keyword evidence="2 9" id="KW-0245">EGF-like domain</keyword>
<keyword evidence="4 10" id="KW-0732">Signal</keyword>
<evidence type="ECO:0000256" key="9">
    <source>
        <dbReference type="PROSITE-ProRule" id="PRU00076"/>
    </source>
</evidence>
<dbReference type="InterPro" id="IPR000152">
    <property type="entry name" value="EGF-type_Asp/Asn_hydroxyl_site"/>
</dbReference>
<dbReference type="PROSITE" id="PS01186">
    <property type="entry name" value="EGF_2"/>
    <property type="match status" value="2"/>
</dbReference>
<evidence type="ECO:0000259" key="12">
    <source>
        <dbReference type="PROSITE" id="PS51828"/>
    </source>
</evidence>
<proteinExistence type="predicted"/>
<evidence type="ECO:0000313" key="13">
    <source>
        <dbReference type="EMBL" id="CAH3108547.1"/>
    </source>
</evidence>
<dbReference type="FunFam" id="2.10.25.10:FF:000434">
    <property type="entry name" value="Predicted protein"/>
    <property type="match status" value="1"/>
</dbReference>
<dbReference type="PROSITE" id="PS51828">
    <property type="entry name" value="PTX_2"/>
    <property type="match status" value="1"/>
</dbReference>
<dbReference type="EMBL" id="CALNXJ010000011">
    <property type="protein sequence ID" value="CAH3108547.1"/>
    <property type="molecule type" value="Genomic_DNA"/>
</dbReference>
<dbReference type="PROSITE" id="PS00010">
    <property type="entry name" value="ASX_HYDROXYL"/>
    <property type="match status" value="1"/>
</dbReference>
<name>A0AAU9WE16_9CNID</name>
<evidence type="ECO:0000256" key="6">
    <source>
        <dbReference type="ARBA" id="ARBA00022837"/>
    </source>
</evidence>
<evidence type="ECO:0000256" key="5">
    <source>
        <dbReference type="ARBA" id="ARBA00022737"/>
    </source>
</evidence>
<evidence type="ECO:0000256" key="10">
    <source>
        <dbReference type="SAM" id="SignalP"/>
    </source>
</evidence>
<feature type="signal peptide" evidence="10">
    <location>
        <begin position="1"/>
        <end position="27"/>
    </location>
</feature>
<feature type="disulfide bond" evidence="9">
    <location>
        <begin position="146"/>
        <end position="155"/>
    </location>
</feature>
<dbReference type="InterPro" id="IPR051360">
    <property type="entry name" value="Neuronal_Pentraxin_Related"/>
</dbReference>
<evidence type="ECO:0000256" key="1">
    <source>
        <dbReference type="ARBA" id="ARBA00001913"/>
    </source>
</evidence>
<keyword evidence="3" id="KW-0479">Metal-binding</keyword>
<dbReference type="InterPro" id="IPR001881">
    <property type="entry name" value="EGF-like_Ca-bd_dom"/>
</dbReference>
<keyword evidence="5" id="KW-0677">Repeat</keyword>
<comment type="cofactor">
    <cofactor evidence="1">
        <name>Ca(2+)</name>
        <dbReference type="ChEBI" id="CHEBI:29108"/>
    </cofactor>
</comment>
<accession>A0AAU9WE16</accession>
<keyword evidence="14" id="KW-1185">Reference proteome</keyword>
<dbReference type="SMART" id="SM00179">
    <property type="entry name" value="EGF_CA"/>
    <property type="match status" value="1"/>
</dbReference>
<evidence type="ECO:0008006" key="15">
    <source>
        <dbReference type="Google" id="ProtNLM"/>
    </source>
</evidence>
<evidence type="ECO:0000256" key="7">
    <source>
        <dbReference type="ARBA" id="ARBA00023157"/>
    </source>
</evidence>
<keyword evidence="8" id="KW-0325">Glycoprotein</keyword>
<dbReference type="SMART" id="SM00159">
    <property type="entry name" value="PTX"/>
    <property type="match status" value="1"/>
</dbReference>
<dbReference type="Proteomes" id="UP001159428">
    <property type="component" value="Unassembled WGS sequence"/>
</dbReference>
<feature type="chain" id="PRO_5043426395" description="Sushi, von Willebrand factor type A, EGF and pentraxin domain-containing protein 1-like" evidence="10">
    <location>
        <begin position="28"/>
        <end position="409"/>
    </location>
</feature>
<evidence type="ECO:0000256" key="3">
    <source>
        <dbReference type="ARBA" id="ARBA00022723"/>
    </source>
</evidence>
<organism evidence="13 14">
    <name type="scientific">Pocillopora meandrina</name>
    <dbReference type="NCBI Taxonomy" id="46732"/>
    <lineage>
        <taxon>Eukaryota</taxon>
        <taxon>Metazoa</taxon>
        <taxon>Cnidaria</taxon>
        <taxon>Anthozoa</taxon>
        <taxon>Hexacorallia</taxon>
        <taxon>Scleractinia</taxon>
        <taxon>Astrocoeniina</taxon>
        <taxon>Pocilloporidae</taxon>
        <taxon>Pocillopora</taxon>
    </lineage>
</organism>
<dbReference type="SMART" id="SM00181">
    <property type="entry name" value="EGF"/>
    <property type="match status" value="2"/>
</dbReference>
<reference evidence="13 14" key="1">
    <citation type="submission" date="2022-05" db="EMBL/GenBank/DDBJ databases">
        <authorList>
            <consortium name="Genoscope - CEA"/>
            <person name="William W."/>
        </authorList>
    </citation>
    <scope>NUCLEOTIDE SEQUENCE [LARGE SCALE GENOMIC DNA]</scope>
</reference>
<dbReference type="SUPFAM" id="SSF49899">
    <property type="entry name" value="Concanavalin A-like lectins/glucanases"/>
    <property type="match status" value="1"/>
</dbReference>
<sequence length="409" mass="44754">MEPVNAPPFVLFRGLLLYAIFITALESSTVSRSAYFTTLTNKQLKGFVVKRFESLGQIWCSQSCLKNAWCTSTNFKLAPKIAKSDGKGTCELNKHDGSAVKENMFLQFEEGASFSVPLKGCQITDSCKNGGACLYDEKKQTYSCKCKPPWTGETCAELVTCDSHPCKNNATCTDGVDGYNCSCAPGFYGTQCEKIEGLSCSSAYRIIFKQSTTESYAIKANAISSNLTEFTVCLFVKRKDINSSHYQCVYSYAEASGYDIGNAIYVCLNTPNIEINVDNRGYSGTNTGVKINDTMWHHICVTWRSTNGAWQFYLDGQLQSNGTGLKENHQIPAGGTVVIGQDQDTVGGGFQTADSFGPGEVTEVNLWSRVLSASDIAAQYANCHITKVGLMHWWEQFKDGVSGVTVVKP</sequence>
<dbReference type="Pfam" id="PF00354">
    <property type="entry name" value="Pentaxin"/>
    <property type="match status" value="1"/>
</dbReference>
<dbReference type="PROSITE" id="PS00022">
    <property type="entry name" value="EGF_1"/>
    <property type="match status" value="2"/>
</dbReference>
<feature type="domain" description="EGF-like" evidence="11">
    <location>
        <begin position="157"/>
        <end position="193"/>
    </location>
</feature>
<dbReference type="Gene3D" id="2.60.120.200">
    <property type="match status" value="1"/>
</dbReference>
<dbReference type="Pfam" id="PF00008">
    <property type="entry name" value="EGF"/>
    <property type="match status" value="2"/>
</dbReference>
<dbReference type="InterPro" id="IPR000742">
    <property type="entry name" value="EGF"/>
</dbReference>
<dbReference type="PANTHER" id="PTHR19277:SF125">
    <property type="entry name" value="B6"/>
    <property type="match status" value="1"/>
</dbReference>